<evidence type="ECO:0000259" key="3">
    <source>
        <dbReference type="Pfam" id="PF02342"/>
    </source>
</evidence>
<evidence type="ECO:0000256" key="2">
    <source>
        <dbReference type="SAM" id="MobiDB-lite"/>
    </source>
</evidence>
<accession>A0ABY8IRE6</accession>
<dbReference type="PANTHER" id="PTHR32097">
    <property type="entry name" value="CAMP-BINDING PROTEIN 1-RELATED"/>
    <property type="match status" value="1"/>
</dbReference>
<dbReference type="InterPro" id="IPR003325">
    <property type="entry name" value="TerD"/>
</dbReference>
<dbReference type="PANTHER" id="PTHR32097:SF17">
    <property type="entry name" value="CAMP-BINDING PROTEIN 1-RELATED"/>
    <property type="match status" value="1"/>
</dbReference>
<proteinExistence type="predicted"/>
<feature type="region of interest" description="Disordered" evidence="2">
    <location>
        <begin position="79"/>
        <end position="125"/>
    </location>
</feature>
<feature type="compositionally biased region" description="Basic and acidic residues" evidence="2">
    <location>
        <begin position="95"/>
        <end position="125"/>
    </location>
</feature>
<dbReference type="CDD" id="cd06974">
    <property type="entry name" value="TerD_like"/>
    <property type="match status" value="1"/>
</dbReference>
<reference evidence="4 5" key="2">
    <citation type="journal article" date="2023" name="MicrobiologyOpen">
        <title>Genomics of the tumorigenes clade of the family Rhizobiaceae and description of Rhizobium rhododendri sp. nov.</title>
        <authorList>
            <person name="Kuzmanovic N."/>
            <person name="diCenzo G.C."/>
            <person name="Bunk B."/>
            <person name="Sproeer C."/>
            <person name="Fruehling A."/>
            <person name="Neumann-Schaal M."/>
            <person name="Overmann J."/>
            <person name="Smalla K."/>
        </authorList>
    </citation>
    <scope>NUCLEOTIDE SEQUENCE [LARGE SCALE GENOMIC DNA]</scope>
    <source>
        <strain evidence="5">rho-6.2</strain>
        <plasmid evidence="4 5">unnamed1</plasmid>
    </source>
</reference>
<keyword evidence="1" id="KW-0778">Tellurium resistance</keyword>
<dbReference type="Gene3D" id="2.60.60.30">
    <property type="entry name" value="sav2460 like domains"/>
    <property type="match status" value="1"/>
</dbReference>
<name>A0ABY8IRE6_9HYPH</name>
<keyword evidence="5" id="KW-1185">Reference proteome</keyword>
<keyword evidence="4" id="KW-0614">Plasmid</keyword>
<organism evidence="4 5">
    <name type="scientific">Rhizobium rhododendri</name>
    <dbReference type="NCBI Taxonomy" id="2506430"/>
    <lineage>
        <taxon>Bacteria</taxon>
        <taxon>Pseudomonadati</taxon>
        <taxon>Pseudomonadota</taxon>
        <taxon>Alphaproteobacteria</taxon>
        <taxon>Hyphomicrobiales</taxon>
        <taxon>Rhizobiaceae</taxon>
        <taxon>Rhizobium/Agrobacterium group</taxon>
        <taxon>Rhizobium</taxon>
    </lineage>
</organism>
<evidence type="ECO:0000256" key="1">
    <source>
        <dbReference type="ARBA" id="ARBA00022686"/>
    </source>
</evidence>
<feature type="domain" description="TerD" evidence="3">
    <location>
        <begin position="116"/>
        <end position="229"/>
    </location>
</feature>
<sequence length="231" mass="25220">MATFNLSKGQSFQIEKAMELVHSGLVWDPPEGSAPAFDLDVHCFALVHPGGDPSRARLYNDGSHALCYAFVRGPSNVEGSLKKNPDGSFQTEDGSMWHERDDRTGRGGSPAKHDDDDGDKKEGHHGEGFREEFKIVLGDLPAEVAELAVWSTIHDAERKRQDFGKVKNAYIEVCDAMDDELCRYQLTSEFAGMTTIQVASFLKQGDGSWKFHAVGAGSNAGLGEVINAYLA</sequence>
<dbReference type="InterPro" id="IPR051324">
    <property type="entry name" value="Stress/Tellurium_Resist"/>
</dbReference>
<geneLocation type="plasmid" evidence="4 5">
    <name>unnamed1</name>
</geneLocation>
<evidence type="ECO:0000313" key="5">
    <source>
        <dbReference type="Proteomes" id="UP000318939"/>
    </source>
</evidence>
<reference evidence="4 5" key="1">
    <citation type="journal article" date="2019" name="Phytopathology">
        <title>A Novel Group of Rhizobium tumorigenes-Like Agrobacteria Associated with Crown Gall Disease of Rhododendron and Blueberry.</title>
        <authorList>
            <person name="Kuzmanovic N."/>
            <person name="Behrens P."/>
            <person name="Idczak E."/>
            <person name="Wagner S."/>
            <person name="Gotz M."/>
            <person name="Sproer C."/>
            <person name="Bunk B."/>
            <person name="Overmann J."/>
            <person name="Smalla K."/>
        </authorList>
    </citation>
    <scope>NUCLEOTIDE SEQUENCE [LARGE SCALE GENOMIC DNA]</scope>
    <source>
        <strain evidence="5">rho-6.2</strain>
    </source>
</reference>
<dbReference type="RefSeq" id="WP_142831731.1">
    <property type="nucleotide sequence ID" value="NZ_CP117268.1"/>
</dbReference>
<gene>
    <name evidence="4" type="ORF">PR018_19580</name>
</gene>
<dbReference type="Pfam" id="PF02342">
    <property type="entry name" value="TerD"/>
    <property type="match status" value="1"/>
</dbReference>
<protein>
    <submittedName>
        <fullName evidence="4">TerD family protein</fullName>
    </submittedName>
</protein>
<dbReference type="EMBL" id="CP117268">
    <property type="protein sequence ID" value="WFS25763.1"/>
    <property type="molecule type" value="Genomic_DNA"/>
</dbReference>
<evidence type="ECO:0000313" key="4">
    <source>
        <dbReference type="EMBL" id="WFS25763.1"/>
    </source>
</evidence>
<dbReference type="Proteomes" id="UP000318939">
    <property type="component" value="Plasmid unnamed1"/>
</dbReference>